<dbReference type="OrthoDB" id="8593911at2"/>
<keyword evidence="2" id="KW-1185">Reference proteome</keyword>
<reference evidence="1 2" key="1">
    <citation type="submission" date="2012-10" db="EMBL/GenBank/DDBJ databases">
        <title>Genome sequencing of Tanticharoenia sakaeratensis NBRC 103193.</title>
        <authorList>
            <person name="Azuma Y."/>
            <person name="Hadano H."/>
            <person name="Hirakawa H."/>
            <person name="Matsushita K."/>
        </authorList>
    </citation>
    <scope>NUCLEOTIDE SEQUENCE [LARGE SCALE GENOMIC DNA]</scope>
    <source>
        <strain evidence="1 2">NBRC 103193</strain>
    </source>
</reference>
<proteinExistence type="predicted"/>
<dbReference type="Proteomes" id="UP000032679">
    <property type="component" value="Unassembled WGS sequence"/>
</dbReference>
<dbReference type="STRING" id="1231623.Tasa_048_206"/>
<evidence type="ECO:0000313" key="2">
    <source>
        <dbReference type="Proteomes" id="UP000032679"/>
    </source>
</evidence>
<organism evidence="1 2">
    <name type="scientific">Tanticharoenia sakaeratensis NBRC 103193</name>
    <dbReference type="NCBI Taxonomy" id="1231623"/>
    <lineage>
        <taxon>Bacteria</taxon>
        <taxon>Pseudomonadati</taxon>
        <taxon>Pseudomonadota</taxon>
        <taxon>Alphaproteobacteria</taxon>
        <taxon>Acetobacterales</taxon>
        <taxon>Acetobacteraceae</taxon>
        <taxon>Tanticharoenia</taxon>
    </lineage>
</organism>
<sequence length="133" mass="14715">MSGSTAFSTLPLADGEKTDLRRFCGYPAIGGTSSGEGSWRFFQTFGQFEWKMNNLSPTELAQVRLYLSQLYPLETAVIGASANLDTDQAASWRHNAREVDDRMGLFDLWRRRLCGFLGVPMGPDLHGGHAVVI</sequence>
<dbReference type="RefSeq" id="WP_048850789.1">
    <property type="nucleotide sequence ID" value="NZ_BALE01000048.1"/>
</dbReference>
<gene>
    <name evidence="1" type="ORF">Tasa_048_206</name>
</gene>
<evidence type="ECO:0000313" key="1">
    <source>
        <dbReference type="EMBL" id="GAN55581.1"/>
    </source>
</evidence>
<comment type="caution">
    <text evidence="1">The sequence shown here is derived from an EMBL/GenBank/DDBJ whole genome shotgun (WGS) entry which is preliminary data.</text>
</comment>
<name>A0A0D6MQ51_9PROT</name>
<dbReference type="AlphaFoldDB" id="A0A0D6MQ51"/>
<dbReference type="EMBL" id="BALE01000048">
    <property type="protein sequence ID" value="GAN55581.1"/>
    <property type="molecule type" value="Genomic_DNA"/>
</dbReference>
<protein>
    <submittedName>
        <fullName evidence="1">Uncharacterized protein</fullName>
    </submittedName>
</protein>
<accession>A0A0D6MQ51</accession>